<evidence type="ECO:0000256" key="5">
    <source>
        <dbReference type="SAM" id="MobiDB-lite"/>
    </source>
</evidence>
<feature type="compositionally biased region" description="Low complexity" evidence="5">
    <location>
        <begin position="466"/>
        <end position="475"/>
    </location>
</feature>
<evidence type="ECO:0000259" key="6">
    <source>
        <dbReference type="PROSITE" id="PS50103"/>
    </source>
</evidence>
<dbReference type="PROSITE" id="PS50103">
    <property type="entry name" value="ZF_C3H1"/>
    <property type="match status" value="2"/>
</dbReference>
<feature type="compositionally biased region" description="Low complexity" evidence="5">
    <location>
        <begin position="482"/>
        <end position="504"/>
    </location>
</feature>
<evidence type="ECO:0000256" key="3">
    <source>
        <dbReference type="ARBA" id="ARBA00022833"/>
    </source>
</evidence>
<dbReference type="Gene3D" id="4.10.1000.10">
    <property type="entry name" value="Zinc finger, CCCH-type"/>
    <property type="match status" value="1"/>
</dbReference>
<dbReference type="EMBL" id="LT594495">
    <property type="protein sequence ID" value="SBT70842.1"/>
    <property type="molecule type" value="Genomic_DNA"/>
</dbReference>
<feature type="zinc finger region" description="C3H1-type" evidence="4">
    <location>
        <begin position="50"/>
        <end position="77"/>
    </location>
</feature>
<dbReference type="VEuPathDB" id="PlasmoDB:PmUG01_07018200"/>
<dbReference type="InterPro" id="IPR036855">
    <property type="entry name" value="Znf_CCCH_sf"/>
</dbReference>
<dbReference type="Gene3D" id="3.30.1370.210">
    <property type="match status" value="1"/>
</dbReference>
<dbReference type="SMART" id="SM00356">
    <property type="entry name" value="ZnF_C3H1"/>
    <property type="match status" value="3"/>
</dbReference>
<feature type="region of interest" description="Disordered" evidence="5">
    <location>
        <begin position="466"/>
        <end position="504"/>
    </location>
</feature>
<evidence type="ECO:0000256" key="1">
    <source>
        <dbReference type="ARBA" id="ARBA00022723"/>
    </source>
</evidence>
<evidence type="ECO:0000313" key="8">
    <source>
        <dbReference type="Proteomes" id="UP000219799"/>
    </source>
</evidence>
<gene>
    <name evidence="7" type="primary">PmlGA01_070008900</name>
    <name evidence="7" type="ORF">PMLGA01_070008900</name>
</gene>
<evidence type="ECO:0000313" key="7">
    <source>
        <dbReference type="EMBL" id="SBT70842.1"/>
    </source>
</evidence>
<dbReference type="SUPFAM" id="SSF90229">
    <property type="entry name" value="CCCH zinc finger"/>
    <property type="match status" value="2"/>
</dbReference>
<sequence length="703" mass="79322">MNNKKNFSKYMDKKIYVNVPKERMNEEFRNVRKEENLSNVVNTSERRILFYKTKICPWYIKGKCERRKTCLYAHAQNELRELPNLCKTSLCPKLKINESCNDKKCKYAHTNIELRATENLYKTALCESFIKGKCFSGQFCRYAHGQNELRENPMEITDKNIIIGTSKMKNEKLDYEKKKSVNSSCSSINNFDNSRRNETYCFLPKKKEMHFNKNNNNALTDIDGICDITETIDSQVQNDSTTDISYDYNRKGGDYILRNGSSNSCSSNSNSNKTAATITAATTAPASSATNTAVTIAATIATAASTNTASTSSAVVATTSNSSLISNSHNVNNINNSRMMSKRSDIFDYHKKGQRNQKYNIKGCANIVNRIPTCDNNSSSIDHNNHITVSSHVGNFFKQEDISKFNDEQFLSDNLNVLGFLEDHTTNNNNIEKFVKGSNNSMTMAVNDVLMNSTSSFPNNTIMCGSTSSSSSSSSYMKYSRNDNNNRSNNNNSNSNRSGGVINSSNSSSSLANFNISSLLGTNVDMHSNSNITPEENYYSFNVSNMEKINYEDFFFSGTTNNDDVVNNDNSDNIINNNDDVTYRSQLLLCKYMSIKDLKNNGERYESMSSDISRNVNGTNNMVNDCVQGSMNNKLRRDSENSDSLASWENFSLFGKTKTFNPGKDYFKIFNYGMCNNYDKKLFENCNVHKSKMDKVDKSLFIL</sequence>
<keyword evidence="2 4" id="KW-0863">Zinc-finger</keyword>
<feature type="domain" description="C3H1-type" evidence="6">
    <location>
        <begin position="120"/>
        <end position="147"/>
    </location>
</feature>
<dbReference type="InterPro" id="IPR000571">
    <property type="entry name" value="Znf_CCCH"/>
</dbReference>
<evidence type="ECO:0000256" key="4">
    <source>
        <dbReference type="PROSITE-ProRule" id="PRU00723"/>
    </source>
</evidence>
<keyword evidence="1 4" id="KW-0479">Metal-binding</keyword>
<feature type="zinc finger region" description="C3H1-type" evidence="4">
    <location>
        <begin position="120"/>
        <end position="147"/>
    </location>
</feature>
<organism evidence="7 8">
    <name type="scientific">Plasmodium malariae</name>
    <dbReference type="NCBI Taxonomy" id="5858"/>
    <lineage>
        <taxon>Eukaryota</taxon>
        <taxon>Sar</taxon>
        <taxon>Alveolata</taxon>
        <taxon>Apicomplexa</taxon>
        <taxon>Aconoidasida</taxon>
        <taxon>Haemosporida</taxon>
        <taxon>Plasmodiidae</taxon>
        <taxon>Plasmodium</taxon>
        <taxon>Plasmodium (Plasmodium)</taxon>
    </lineage>
</organism>
<evidence type="ECO:0000256" key="2">
    <source>
        <dbReference type="ARBA" id="ARBA00022771"/>
    </source>
</evidence>
<reference evidence="7 8" key="1">
    <citation type="submission" date="2016-06" db="EMBL/GenBank/DDBJ databases">
        <authorList>
            <consortium name="Pathogen Informatics"/>
        </authorList>
    </citation>
    <scope>NUCLEOTIDE SEQUENCE [LARGE SCALE GENOMIC DNA]</scope>
    <source>
        <strain evidence="7">PmlGA01</strain>
    </source>
</reference>
<proteinExistence type="predicted"/>
<dbReference type="GO" id="GO:0008270">
    <property type="term" value="F:zinc ion binding"/>
    <property type="evidence" value="ECO:0007669"/>
    <property type="project" value="UniProtKB-KW"/>
</dbReference>
<protein>
    <submittedName>
        <fullName evidence="7">Zinc finger protein, putative</fullName>
    </submittedName>
</protein>
<keyword evidence="3 4" id="KW-0862">Zinc</keyword>
<name>A0A1C3KBA6_PLAMA</name>
<dbReference type="AlphaFoldDB" id="A0A1C3KBA6"/>
<dbReference type="Proteomes" id="UP000219799">
    <property type="component" value="Chromosome 7"/>
</dbReference>
<feature type="domain" description="C3H1-type" evidence="6">
    <location>
        <begin position="50"/>
        <end position="77"/>
    </location>
</feature>
<accession>A0A1C3KBA6</accession>